<keyword evidence="8" id="KW-0472">Membrane</keyword>
<evidence type="ECO:0000313" key="12">
    <source>
        <dbReference type="EMBL" id="KAF3442600.1"/>
    </source>
</evidence>
<feature type="compositionally biased region" description="Basic and acidic residues" evidence="9">
    <location>
        <begin position="305"/>
        <end position="316"/>
    </location>
</feature>
<dbReference type="Proteomes" id="UP000796880">
    <property type="component" value="Unassembled WGS sequence"/>
</dbReference>
<dbReference type="Gene3D" id="1.10.510.10">
    <property type="entry name" value="Transferase(Phosphotransferase) domain 1"/>
    <property type="match status" value="1"/>
</dbReference>
<gene>
    <name evidence="12" type="ORF">FNV43_RR16516</name>
</gene>
<evidence type="ECO:0000256" key="8">
    <source>
        <dbReference type="ARBA" id="ARBA00023136"/>
    </source>
</evidence>
<accession>A0A8K0GYY9</accession>
<feature type="domain" description="Protein kinase" evidence="11">
    <location>
        <begin position="315"/>
        <end position="614"/>
    </location>
</feature>
<protein>
    <recommendedName>
        <fullName evidence="11">Protein kinase domain-containing protein</fullName>
    </recommendedName>
</protein>
<dbReference type="Gene3D" id="3.30.200.20">
    <property type="entry name" value="Phosphorylase Kinase, domain 1"/>
    <property type="match status" value="1"/>
</dbReference>
<dbReference type="FunFam" id="3.80.10.10:FF:000722">
    <property type="entry name" value="Leucine-rich repeat receptor-like protein kinase"/>
    <property type="match status" value="1"/>
</dbReference>
<dbReference type="InterPro" id="IPR001245">
    <property type="entry name" value="Ser-Thr/Tyr_kinase_cat_dom"/>
</dbReference>
<evidence type="ECO:0000256" key="5">
    <source>
        <dbReference type="ARBA" id="ARBA00022729"/>
    </source>
</evidence>
<dbReference type="InterPro" id="IPR013210">
    <property type="entry name" value="LRR_N_plant-typ"/>
</dbReference>
<dbReference type="OrthoDB" id="1911848at2759"/>
<dbReference type="PROSITE" id="PS50011">
    <property type="entry name" value="PROTEIN_KINASE_DOM"/>
    <property type="match status" value="1"/>
</dbReference>
<dbReference type="SUPFAM" id="SSF52058">
    <property type="entry name" value="L domain-like"/>
    <property type="match status" value="1"/>
</dbReference>
<comment type="subcellular location">
    <subcellularLocation>
        <location evidence="1">Membrane</location>
        <topology evidence="1">Single-pass membrane protein</topology>
    </subcellularLocation>
</comment>
<dbReference type="InterPro" id="IPR011009">
    <property type="entry name" value="Kinase-like_dom_sf"/>
</dbReference>
<evidence type="ECO:0000256" key="9">
    <source>
        <dbReference type="SAM" id="MobiDB-lite"/>
    </source>
</evidence>
<evidence type="ECO:0000256" key="6">
    <source>
        <dbReference type="ARBA" id="ARBA00022737"/>
    </source>
</evidence>
<keyword evidence="2" id="KW-0597">Phosphoprotein</keyword>
<reference evidence="12" key="1">
    <citation type="submission" date="2020-03" db="EMBL/GenBank/DDBJ databases">
        <title>A high-quality chromosome-level genome assembly of a woody plant with both climbing and erect habits, Rhamnella rubrinervis.</title>
        <authorList>
            <person name="Lu Z."/>
            <person name="Yang Y."/>
            <person name="Zhu X."/>
            <person name="Sun Y."/>
        </authorList>
    </citation>
    <scope>NUCLEOTIDE SEQUENCE</scope>
    <source>
        <strain evidence="12">BYM</strain>
        <tissue evidence="12">Leaf</tissue>
    </source>
</reference>
<sequence length="623" mass="67909">MYLLLRCVSFFIFAFSTPSLLSALNSDGLSLLALKAAIETDPDGILESWSESDPIPCHWAGVVCTRGRVTELYLPNKGFTGYIPSELGMLDSVRRLSLANNNFSKTIPTHLFNATNLIALDLSRNSLSGPIPVQIRALKTLRQLDLSSNLLNGSLPEALSELDGLVGTLNLSYNRLSGGVPASYGHLPVLVSLDLQHNNLTGKIPQVGSLVNQGPTAFSGNPSLCGFPLETACPEAQNPSLAKSPAEDPQKPLNPNPSFPIRGEDRGEERDGSVTVPIISGISVVIGAVSLSVWLFRRKWTAGPGEDKTGKQKVEGEVDEEGQKGNSWVVAGGGRGPGVAATVVAVRRLSEGDATWRFKDFESEVEAIGRVHHPNIVRLRAYYYANDEKLLVTDFIRNGNLYTALHGGPSNSLPPLSWSTRLKIAQGAARGLMYMHECSPRKYIHGSIKSTKILLDDDLQPYISGFGLTRLMLGSSKFANSASKKHNSNSSIMNSNVKISSPSAIYLAPEARLPGNKFTQKCDVYSFGIVLLEILTGKLPDEGPENNDKGLESLVRKAFKEERPLSEIIDPALMHEVYAKKQVVAAFHIALNCTELDPEVRPRMRTVSESLDRIKTRDKKWEN</sequence>
<dbReference type="InterPro" id="IPR000719">
    <property type="entry name" value="Prot_kinase_dom"/>
</dbReference>
<feature type="region of interest" description="Disordered" evidence="9">
    <location>
        <begin position="236"/>
        <end position="271"/>
    </location>
</feature>
<feature type="compositionally biased region" description="Basic and acidic residues" evidence="9">
    <location>
        <begin position="262"/>
        <end position="271"/>
    </location>
</feature>
<evidence type="ECO:0000256" key="7">
    <source>
        <dbReference type="ARBA" id="ARBA00022989"/>
    </source>
</evidence>
<evidence type="ECO:0000259" key="11">
    <source>
        <dbReference type="PROSITE" id="PS50011"/>
    </source>
</evidence>
<comment type="caution">
    <text evidence="12">The sequence shown here is derived from an EMBL/GenBank/DDBJ whole genome shotgun (WGS) entry which is preliminary data.</text>
</comment>
<dbReference type="PANTHER" id="PTHR48007:SF8">
    <property type="entry name" value="RECEPTOR PROTEIN KINASE-LIKE PROTEIN ZAR1"/>
    <property type="match status" value="1"/>
</dbReference>
<keyword evidence="13" id="KW-1185">Reference proteome</keyword>
<organism evidence="12 13">
    <name type="scientific">Rhamnella rubrinervis</name>
    <dbReference type="NCBI Taxonomy" id="2594499"/>
    <lineage>
        <taxon>Eukaryota</taxon>
        <taxon>Viridiplantae</taxon>
        <taxon>Streptophyta</taxon>
        <taxon>Embryophyta</taxon>
        <taxon>Tracheophyta</taxon>
        <taxon>Spermatophyta</taxon>
        <taxon>Magnoliopsida</taxon>
        <taxon>eudicotyledons</taxon>
        <taxon>Gunneridae</taxon>
        <taxon>Pentapetalae</taxon>
        <taxon>rosids</taxon>
        <taxon>fabids</taxon>
        <taxon>Rosales</taxon>
        <taxon>Rhamnaceae</taxon>
        <taxon>rhamnoid group</taxon>
        <taxon>Rhamneae</taxon>
        <taxon>Rhamnella</taxon>
    </lineage>
</organism>
<evidence type="ECO:0000256" key="2">
    <source>
        <dbReference type="ARBA" id="ARBA00022553"/>
    </source>
</evidence>
<dbReference type="Pfam" id="PF07714">
    <property type="entry name" value="PK_Tyr_Ser-Thr"/>
    <property type="match status" value="1"/>
</dbReference>
<proteinExistence type="predicted"/>
<dbReference type="InterPro" id="IPR046959">
    <property type="entry name" value="PRK1-6/SRF4-like"/>
</dbReference>
<keyword evidence="6" id="KW-0677">Repeat</keyword>
<keyword evidence="5 10" id="KW-0732">Signal</keyword>
<feature type="chain" id="PRO_5035426830" description="Protein kinase domain-containing protein" evidence="10">
    <location>
        <begin position="24"/>
        <end position="623"/>
    </location>
</feature>
<evidence type="ECO:0000256" key="4">
    <source>
        <dbReference type="ARBA" id="ARBA00022692"/>
    </source>
</evidence>
<dbReference type="PANTHER" id="PTHR48007">
    <property type="entry name" value="LEUCINE-RICH REPEAT RECEPTOR-LIKE PROTEIN KINASE PXC1"/>
    <property type="match status" value="1"/>
</dbReference>
<dbReference type="InterPro" id="IPR032675">
    <property type="entry name" value="LRR_dom_sf"/>
</dbReference>
<keyword evidence="4" id="KW-0812">Transmembrane</keyword>
<feature type="signal peptide" evidence="10">
    <location>
        <begin position="1"/>
        <end position="23"/>
    </location>
</feature>
<name>A0A8K0GYY9_9ROSA</name>
<dbReference type="Pfam" id="PF08263">
    <property type="entry name" value="LRRNT_2"/>
    <property type="match status" value="1"/>
</dbReference>
<dbReference type="FunFam" id="3.80.10.10:FF:000129">
    <property type="entry name" value="Leucine-rich repeat receptor-like kinase"/>
    <property type="match status" value="1"/>
</dbReference>
<dbReference type="GO" id="GO:0004672">
    <property type="term" value="F:protein kinase activity"/>
    <property type="evidence" value="ECO:0007669"/>
    <property type="project" value="InterPro"/>
</dbReference>
<evidence type="ECO:0000256" key="10">
    <source>
        <dbReference type="SAM" id="SignalP"/>
    </source>
</evidence>
<dbReference type="AlphaFoldDB" id="A0A8K0GYY9"/>
<evidence type="ECO:0000313" key="13">
    <source>
        <dbReference type="Proteomes" id="UP000796880"/>
    </source>
</evidence>
<keyword evidence="7" id="KW-1133">Transmembrane helix</keyword>
<keyword evidence="3" id="KW-0433">Leucine-rich repeat</keyword>
<dbReference type="Pfam" id="PF13855">
    <property type="entry name" value="LRR_8"/>
    <property type="match status" value="1"/>
</dbReference>
<evidence type="ECO:0000256" key="1">
    <source>
        <dbReference type="ARBA" id="ARBA00004167"/>
    </source>
</evidence>
<dbReference type="SUPFAM" id="SSF56112">
    <property type="entry name" value="Protein kinase-like (PK-like)"/>
    <property type="match status" value="1"/>
</dbReference>
<dbReference type="InterPro" id="IPR001611">
    <property type="entry name" value="Leu-rich_rpt"/>
</dbReference>
<evidence type="ECO:0000256" key="3">
    <source>
        <dbReference type="ARBA" id="ARBA00022614"/>
    </source>
</evidence>
<feature type="region of interest" description="Disordered" evidence="9">
    <location>
        <begin position="304"/>
        <end position="332"/>
    </location>
</feature>
<dbReference type="Pfam" id="PF00560">
    <property type="entry name" value="LRR_1"/>
    <property type="match status" value="1"/>
</dbReference>
<dbReference type="GO" id="GO:0016020">
    <property type="term" value="C:membrane"/>
    <property type="evidence" value="ECO:0007669"/>
    <property type="project" value="UniProtKB-SubCell"/>
</dbReference>
<dbReference type="EMBL" id="VOIH02000007">
    <property type="protein sequence ID" value="KAF3442600.1"/>
    <property type="molecule type" value="Genomic_DNA"/>
</dbReference>
<dbReference type="GO" id="GO:0005524">
    <property type="term" value="F:ATP binding"/>
    <property type="evidence" value="ECO:0007669"/>
    <property type="project" value="InterPro"/>
</dbReference>
<dbReference type="Gene3D" id="3.80.10.10">
    <property type="entry name" value="Ribonuclease Inhibitor"/>
    <property type="match status" value="2"/>
</dbReference>